<dbReference type="AlphaFoldDB" id="A0A9P6JJC4"/>
<reference evidence="1" key="1">
    <citation type="submission" date="2020-11" db="EMBL/GenBank/DDBJ databases">
        <authorList>
            <consortium name="DOE Joint Genome Institute"/>
            <person name="Ahrendt S."/>
            <person name="Riley R."/>
            <person name="Andreopoulos W."/>
            <person name="Labutti K."/>
            <person name="Pangilinan J."/>
            <person name="Ruiz-Duenas F.J."/>
            <person name="Barrasa J.M."/>
            <person name="Sanchez-Garcia M."/>
            <person name="Camarero S."/>
            <person name="Miyauchi S."/>
            <person name="Serrano A."/>
            <person name="Linde D."/>
            <person name="Babiker R."/>
            <person name="Drula E."/>
            <person name="Ayuso-Fernandez I."/>
            <person name="Pacheco R."/>
            <person name="Padilla G."/>
            <person name="Ferreira P."/>
            <person name="Barriuso J."/>
            <person name="Kellner H."/>
            <person name="Castanera R."/>
            <person name="Alfaro M."/>
            <person name="Ramirez L."/>
            <person name="Pisabarro A.G."/>
            <person name="Kuo A."/>
            <person name="Tritt A."/>
            <person name="Lipzen A."/>
            <person name="He G."/>
            <person name="Yan M."/>
            <person name="Ng V."/>
            <person name="Cullen D."/>
            <person name="Martin F."/>
            <person name="Rosso M.-N."/>
            <person name="Henrissat B."/>
            <person name="Hibbett D."/>
            <person name="Martinez A.T."/>
            <person name="Grigoriev I.V."/>
        </authorList>
    </citation>
    <scope>NUCLEOTIDE SEQUENCE</scope>
    <source>
        <strain evidence="1">CBS 506.95</strain>
    </source>
</reference>
<name>A0A9P6JJC4_9AGAR</name>
<dbReference type="EMBL" id="MU157936">
    <property type="protein sequence ID" value="KAF9522739.1"/>
    <property type="molecule type" value="Genomic_DNA"/>
</dbReference>
<evidence type="ECO:0000313" key="2">
    <source>
        <dbReference type="Proteomes" id="UP000807306"/>
    </source>
</evidence>
<accession>A0A9P6JJC4</accession>
<dbReference type="OrthoDB" id="341421at2759"/>
<comment type="caution">
    <text evidence="1">The sequence shown here is derived from an EMBL/GenBank/DDBJ whole genome shotgun (WGS) entry which is preliminary data.</text>
</comment>
<proteinExistence type="predicted"/>
<dbReference type="Proteomes" id="UP000807306">
    <property type="component" value="Unassembled WGS sequence"/>
</dbReference>
<evidence type="ECO:0000313" key="1">
    <source>
        <dbReference type="EMBL" id="KAF9522739.1"/>
    </source>
</evidence>
<protein>
    <submittedName>
        <fullName evidence="1">Uncharacterized protein</fullName>
    </submittedName>
</protein>
<sequence>MTMFRISKMQKGGTLSSIVVRNFKPARAHKAQWVEESSLEFQNIYDQPNAACQTAGDNWKLEGGIVGIVAKMCIDSLLRDKLFEKGILALIIRMLDINETRHVALLALSTITQHGGIHALGKIAVRAPHFIILMRDHPDDEKIAELGHCTRVVTEGGEKPERPDLPHNFDMVEVLKSLSRQSNDPTAILG</sequence>
<organism evidence="1 2">
    <name type="scientific">Crepidotus variabilis</name>
    <dbReference type="NCBI Taxonomy" id="179855"/>
    <lineage>
        <taxon>Eukaryota</taxon>
        <taxon>Fungi</taxon>
        <taxon>Dikarya</taxon>
        <taxon>Basidiomycota</taxon>
        <taxon>Agaricomycotina</taxon>
        <taxon>Agaricomycetes</taxon>
        <taxon>Agaricomycetidae</taxon>
        <taxon>Agaricales</taxon>
        <taxon>Agaricineae</taxon>
        <taxon>Crepidotaceae</taxon>
        <taxon>Crepidotus</taxon>
    </lineage>
</organism>
<keyword evidence="2" id="KW-1185">Reference proteome</keyword>
<gene>
    <name evidence="1" type="ORF">CPB83DRAFT_864044</name>
</gene>